<accession>A0A5S9MGL1</accession>
<dbReference type="GO" id="GO:0071555">
    <property type="term" value="P:cell wall organization"/>
    <property type="evidence" value="ECO:0007669"/>
    <property type="project" value="UniProtKB-KW"/>
</dbReference>
<protein>
    <recommendedName>
        <fullName evidence="6">Cell envelope-related transcriptional attenuator domain-containing protein</fullName>
    </recommendedName>
</protein>
<sequence>MKMVSIPRDTRVQLASDTTGSKEKINAAFAKGGKDETIETVEQFLHIPIDKYATVDFDGFKDVIDEVGGIDIDVPFDFNEKSDVKKSKKIYFKKGNMHLNGEEALAYARMRKQDPRGDFGRNDRQKQILRAMIDQMAKPNNIANVDNIAKEVSDHHITTNFRITEGLALQQIYSGFKGDDTETLSIKGSDLYLGPNRTYYFEPDPTNLANVQNELRTHLKLPAESSTETDSQTNPSSGETGTSDTPNSSTSTPGQ</sequence>
<dbReference type="EMBL" id="AP021906">
    <property type="protein sequence ID" value="BBP92630.1"/>
    <property type="molecule type" value="Genomic_DNA"/>
</dbReference>
<dbReference type="Pfam" id="PF03816">
    <property type="entry name" value="LytR_cpsA_psr"/>
    <property type="match status" value="1"/>
</dbReference>
<keyword evidence="4" id="KW-1133">Transmembrane helix</keyword>
<evidence type="ECO:0000313" key="8">
    <source>
        <dbReference type="Proteomes" id="UP000464658"/>
    </source>
</evidence>
<evidence type="ECO:0000256" key="5">
    <source>
        <dbReference type="SAM" id="MobiDB-lite"/>
    </source>
</evidence>
<evidence type="ECO:0000259" key="6">
    <source>
        <dbReference type="Pfam" id="PF03816"/>
    </source>
</evidence>
<dbReference type="InterPro" id="IPR004474">
    <property type="entry name" value="LytR_CpsA_psr"/>
</dbReference>
<dbReference type="NCBIfam" id="TIGR00350">
    <property type="entry name" value="lytR_cpsA_psr"/>
    <property type="match status" value="1"/>
</dbReference>
<dbReference type="PANTHER" id="PTHR33392:SF10">
    <property type="entry name" value="POLYISOPRENYL-TEICHOIC ACID--PEPTIDOGLYCAN TEICHOIC ACID TRANSFERASE TAGV"/>
    <property type="match status" value="1"/>
</dbReference>
<feature type="compositionally biased region" description="Low complexity" evidence="5">
    <location>
        <begin position="240"/>
        <end position="255"/>
    </location>
</feature>
<name>A0A5S9MGL1_BACIA</name>
<feature type="compositionally biased region" description="Polar residues" evidence="5">
    <location>
        <begin position="224"/>
        <end position="239"/>
    </location>
</feature>
<evidence type="ECO:0000256" key="3">
    <source>
        <dbReference type="ARBA" id="ARBA00022968"/>
    </source>
</evidence>
<dbReference type="PANTHER" id="PTHR33392">
    <property type="entry name" value="POLYISOPRENYL-TEICHOIC ACID--PEPTIDOGLYCAN TEICHOIC ACID TRANSFERASE TAGU"/>
    <property type="match status" value="1"/>
</dbReference>
<reference evidence="7 8" key="1">
    <citation type="submission" date="2019-12" db="EMBL/GenBank/DDBJ databases">
        <title>Full genome sequence of a Bacillus safensis strain isolated from commercially available natto in Indonesia.</title>
        <authorList>
            <person name="Yoshida M."/>
            <person name="Uomi M."/>
            <person name="Waturangi D."/>
            <person name="Ekaputri J.J."/>
            <person name="Setiamarga D.H.E."/>
        </authorList>
    </citation>
    <scope>NUCLEOTIDE SEQUENCE [LARGE SCALE GENOMIC DNA]</scope>
    <source>
        <strain evidence="7 8">IDN1</strain>
    </source>
</reference>
<proteinExistence type="inferred from homology"/>
<evidence type="ECO:0000256" key="1">
    <source>
        <dbReference type="ARBA" id="ARBA00006068"/>
    </source>
</evidence>
<keyword evidence="3" id="KW-0735">Signal-anchor</keyword>
<feature type="region of interest" description="Disordered" evidence="5">
    <location>
        <begin position="221"/>
        <end position="255"/>
    </location>
</feature>
<evidence type="ECO:0000256" key="4">
    <source>
        <dbReference type="ARBA" id="ARBA00022989"/>
    </source>
</evidence>
<organism evidence="7 8">
    <name type="scientific">Bacillus safensis</name>
    <dbReference type="NCBI Taxonomy" id="561879"/>
    <lineage>
        <taxon>Bacteria</taxon>
        <taxon>Bacillati</taxon>
        <taxon>Bacillota</taxon>
        <taxon>Bacilli</taxon>
        <taxon>Bacillales</taxon>
        <taxon>Bacillaceae</taxon>
        <taxon>Bacillus</taxon>
    </lineage>
</organism>
<dbReference type="Gene3D" id="3.40.630.190">
    <property type="entry name" value="LCP protein"/>
    <property type="match status" value="1"/>
</dbReference>
<evidence type="ECO:0000313" key="7">
    <source>
        <dbReference type="EMBL" id="BBP92630.1"/>
    </source>
</evidence>
<evidence type="ECO:0000256" key="2">
    <source>
        <dbReference type="ARBA" id="ARBA00022692"/>
    </source>
</evidence>
<keyword evidence="2" id="KW-0812">Transmembrane</keyword>
<dbReference type="AlphaFoldDB" id="A0A5S9MGL1"/>
<comment type="similarity">
    <text evidence="1">Belongs to the LytR/CpsA/Psr (LCP) family.</text>
</comment>
<feature type="domain" description="Cell envelope-related transcriptional attenuator" evidence="6">
    <location>
        <begin position="1"/>
        <end position="137"/>
    </location>
</feature>
<dbReference type="InterPro" id="IPR050922">
    <property type="entry name" value="LytR/CpsA/Psr_CW_biosynth"/>
</dbReference>
<dbReference type="Proteomes" id="UP000464658">
    <property type="component" value="Chromosome"/>
</dbReference>
<keyword evidence="4" id="KW-0472">Membrane</keyword>
<gene>
    <name evidence="7" type="ORF">BsIDN1_62480</name>
</gene>